<dbReference type="Proteomes" id="UP001221142">
    <property type="component" value="Unassembled WGS sequence"/>
</dbReference>
<dbReference type="InterPro" id="IPR020845">
    <property type="entry name" value="AMP-binding_CS"/>
</dbReference>
<dbReference type="Gene3D" id="3.30.300.30">
    <property type="match status" value="1"/>
</dbReference>
<evidence type="ECO:0000259" key="3">
    <source>
        <dbReference type="Pfam" id="PF00501"/>
    </source>
</evidence>
<dbReference type="EMBL" id="JARKIF010000007">
    <property type="protein sequence ID" value="KAJ7634500.1"/>
    <property type="molecule type" value="Genomic_DNA"/>
</dbReference>
<comment type="similarity">
    <text evidence="1">Belongs to the ATP-dependent AMP-binding enzyme family.</text>
</comment>
<feature type="domain" description="AMP-dependent synthetase/ligase" evidence="3">
    <location>
        <begin position="72"/>
        <end position="462"/>
    </location>
</feature>
<dbReference type="InterPro" id="IPR042099">
    <property type="entry name" value="ANL_N_sf"/>
</dbReference>
<reference evidence="5" key="1">
    <citation type="submission" date="2023-03" db="EMBL/GenBank/DDBJ databases">
        <title>Massive genome expansion in bonnet fungi (Mycena s.s.) driven by repeated elements and novel gene families across ecological guilds.</title>
        <authorList>
            <consortium name="Lawrence Berkeley National Laboratory"/>
            <person name="Harder C.B."/>
            <person name="Miyauchi S."/>
            <person name="Viragh M."/>
            <person name="Kuo A."/>
            <person name="Thoen E."/>
            <person name="Andreopoulos B."/>
            <person name="Lu D."/>
            <person name="Skrede I."/>
            <person name="Drula E."/>
            <person name="Henrissat B."/>
            <person name="Morin E."/>
            <person name="Kohler A."/>
            <person name="Barry K."/>
            <person name="LaButti K."/>
            <person name="Morin E."/>
            <person name="Salamov A."/>
            <person name="Lipzen A."/>
            <person name="Mereny Z."/>
            <person name="Hegedus B."/>
            <person name="Baldrian P."/>
            <person name="Stursova M."/>
            <person name="Weitz H."/>
            <person name="Taylor A."/>
            <person name="Grigoriev I.V."/>
            <person name="Nagy L.G."/>
            <person name="Martin F."/>
            <person name="Kauserud H."/>
        </authorList>
    </citation>
    <scope>NUCLEOTIDE SEQUENCE</scope>
    <source>
        <strain evidence="5">9284</strain>
    </source>
</reference>
<comment type="caution">
    <text evidence="5">The sequence shown here is derived from an EMBL/GenBank/DDBJ whole genome shotgun (WGS) entry which is preliminary data.</text>
</comment>
<proteinExistence type="inferred from homology"/>
<dbReference type="AlphaFoldDB" id="A0AAD7C048"/>
<accession>A0AAD7C048</accession>
<evidence type="ECO:0000313" key="5">
    <source>
        <dbReference type="EMBL" id="KAJ7634500.1"/>
    </source>
</evidence>
<dbReference type="InterPro" id="IPR025110">
    <property type="entry name" value="AMP-bd_C"/>
</dbReference>
<dbReference type="Pfam" id="PF00501">
    <property type="entry name" value="AMP-binding"/>
    <property type="match status" value="1"/>
</dbReference>
<dbReference type="PANTHER" id="PTHR24096:SF149">
    <property type="entry name" value="AMP-BINDING DOMAIN-CONTAINING PROTEIN-RELATED"/>
    <property type="match status" value="1"/>
</dbReference>
<dbReference type="SUPFAM" id="SSF56801">
    <property type="entry name" value="Acetyl-CoA synthetase-like"/>
    <property type="match status" value="1"/>
</dbReference>
<dbReference type="PANTHER" id="PTHR24096">
    <property type="entry name" value="LONG-CHAIN-FATTY-ACID--COA LIGASE"/>
    <property type="match status" value="1"/>
</dbReference>
<protein>
    <submittedName>
        <fullName evidence="5">AMP binding protein</fullName>
    </submittedName>
</protein>
<keyword evidence="2" id="KW-0436">Ligase</keyword>
<dbReference type="CDD" id="cd05911">
    <property type="entry name" value="Firefly_Luc_like"/>
    <property type="match status" value="1"/>
</dbReference>
<evidence type="ECO:0000313" key="6">
    <source>
        <dbReference type="Proteomes" id="UP001221142"/>
    </source>
</evidence>
<organism evidence="5 6">
    <name type="scientific">Roridomyces roridus</name>
    <dbReference type="NCBI Taxonomy" id="1738132"/>
    <lineage>
        <taxon>Eukaryota</taxon>
        <taxon>Fungi</taxon>
        <taxon>Dikarya</taxon>
        <taxon>Basidiomycota</taxon>
        <taxon>Agaricomycotina</taxon>
        <taxon>Agaricomycetes</taxon>
        <taxon>Agaricomycetidae</taxon>
        <taxon>Agaricales</taxon>
        <taxon>Marasmiineae</taxon>
        <taxon>Mycenaceae</taxon>
        <taxon>Roridomyces</taxon>
    </lineage>
</organism>
<evidence type="ECO:0000256" key="2">
    <source>
        <dbReference type="ARBA" id="ARBA00022598"/>
    </source>
</evidence>
<dbReference type="InterPro" id="IPR000873">
    <property type="entry name" value="AMP-dep_synth/lig_dom"/>
</dbReference>
<gene>
    <name evidence="5" type="ORF">FB45DRAFT_909046</name>
</gene>
<dbReference type="Pfam" id="PF13193">
    <property type="entry name" value="AMP-binding_C"/>
    <property type="match status" value="1"/>
</dbReference>
<dbReference type="GO" id="GO:0016405">
    <property type="term" value="F:CoA-ligase activity"/>
    <property type="evidence" value="ECO:0007669"/>
    <property type="project" value="TreeGrafter"/>
</dbReference>
<sequence length="622" mass="67465">MHVGRPLTIERVVALVTPLRLRCHKASFWSPLTMSPTIYKSAYPDADIPQTSVFTRLFASKGPGDVGGFPGSSSAFIDASSGTTLTRASLLDLSLRFGHGLRTHPALASRAKRGNTILIFSPNSLAWPVILFGSVAAGLRCTLANSAYTPAELKHQYTDSGAYLIITTDEGLGVVREMLGLLGVPKKDADRRIVITTQDLRWAGGPGAKPSVDVSTLVSMEELLKAGKLGQEEKFEGALSDETLYLCYSSGTTGKPKGVESTHRNIQSLLSIVPATFLRNGPEDIILSILPHYHIYSLAQGLHLPLIYNLPVVIQTRFEPVSFCANIEKYKITLSLIVPPVLVVLARHPAVEQYDLSTLKYLVSGAAPLGRDLVHQVKARLLAKRRPDQPLDIVQGFGMTETSPTTHLLPQADSERKIGSIGPLLPNLEARLLEDEDGLVDAGEGQPGELWLRGLSVMKGYLNNPTATANSITADGWFKTGDIAIRDAEGFYYIVDRRKELIKYKGFQVPPAELEGVLLTHPEIADAAVIGVDSVEEATELPRAYIVAANPDKVKTPEAKAAFAQSVAKWMETKVARHKFLRGGVAIIDIIPKSASGKILRRELRDSAKVEAKRASPAKAKL</sequence>
<evidence type="ECO:0000259" key="4">
    <source>
        <dbReference type="Pfam" id="PF13193"/>
    </source>
</evidence>
<evidence type="ECO:0000256" key="1">
    <source>
        <dbReference type="ARBA" id="ARBA00006432"/>
    </source>
</evidence>
<dbReference type="InterPro" id="IPR045851">
    <property type="entry name" value="AMP-bd_C_sf"/>
</dbReference>
<dbReference type="PROSITE" id="PS00455">
    <property type="entry name" value="AMP_BINDING"/>
    <property type="match status" value="1"/>
</dbReference>
<name>A0AAD7C048_9AGAR</name>
<dbReference type="Gene3D" id="3.40.50.12780">
    <property type="entry name" value="N-terminal domain of ligase-like"/>
    <property type="match status" value="1"/>
</dbReference>
<feature type="domain" description="AMP-binding enzyme C-terminal" evidence="4">
    <location>
        <begin position="513"/>
        <end position="598"/>
    </location>
</feature>
<keyword evidence="6" id="KW-1185">Reference proteome</keyword>